<dbReference type="AlphaFoldDB" id="A0A1X2G9Y5"/>
<evidence type="ECO:0000313" key="2">
    <source>
        <dbReference type="EMBL" id="ORX48814.1"/>
    </source>
</evidence>
<proteinExistence type="predicted"/>
<keyword evidence="3" id="KW-1185">Reference proteome</keyword>
<evidence type="ECO:0000313" key="3">
    <source>
        <dbReference type="Proteomes" id="UP000242146"/>
    </source>
</evidence>
<comment type="caution">
    <text evidence="2">The sequence shown here is derived from an EMBL/GenBank/DDBJ whole genome shotgun (WGS) entry which is preliminary data.</text>
</comment>
<gene>
    <name evidence="2" type="ORF">DM01DRAFT_1376623</name>
</gene>
<dbReference type="EMBL" id="MCGT01000028">
    <property type="protein sequence ID" value="ORX48814.1"/>
    <property type="molecule type" value="Genomic_DNA"/>
</dbReference>
<sequence length="130" mass="14374">MVTLDMLKKEREGLKEEDGQRIQLKESTTVPDQSKNGSSQQKVNEDAGEEGVLEELAVADHLDATSYELDDAALTLTHGDISARRLGSLQGLLTRIIMTEVTNTLTDDVLTRYSKSLDLSQHECCVLKLL</sequence>
<evidence type="ECO:0000256" key="1">
    <source>
        <dbReference type="SAM" id="MobiDB-lite"/>
    </source>
</evidence>
<reference evidence="2 3" key="1">
    <citation type="submission" date="2016-07" db="EMBL/GenBank/DDBJ databases">
        <title>Pervasive Adenine N6-methylation of Active Genes in Fungi.</title>
        <authorList>
            <consortium name="DOE Joint Genome Institute"/>
            <person name="Mondo S.J."/>
            <person name="Dannebaum R.O."/>
            <person name="Kuo R.C."/>
            <person name="Labutti K."/>
            <person name="Haridas S."/>
            <person name="Kuo A."/>
            <person name="Salamov A."/>
            <person name="Ahrendt S.R."/>
            <person name="Lipzen A."/>
            <person name="Sullivan W."/>
            <person name="Andreopoulos W.B."/>
            <person name="Clum A."/>
            <person name="Lindquist E."/>
            <person name="Daum C."/>
            <person name="Ramamoorthy G.K."/>
            <person name="Gryganskyi A."/>
            <person name="Culley D."/>
            <person name="Magnuson J.K."/>
            <person name="James T.Y."/>
            <person name="O'Malley M.A."/>
            <person name="Stajich J.E."/>
            <person name="Spatafora J.W."/>
            <person name="Visel A."/>
            <person name="Grigoriev I.V."/>
        </authorList>
    </citation>
    <scope>NUCLEOTIDE SEQUENCE [LARGE SCALE GENOMIC DNA]</scope>
    <source>
        <strain evidence="2 3">NRRL 3301</strain>
    </source>
</reference>
<feature type="compositionally biased region" description="Basic and acidic residues" evidence="1">
    <location>
        <begin position="1"/>
        <end position="24"/>
    </location>
</feature>
<dbReference type="Proteomes" id="UP000242146">
    <property type="component" value="Unassembled WGS sequence"/>
</dbReference>
<feature type="compositionally biased region" description="Polar residues" evidence="1">
    <location>
        <begin position="25"/>
        <end position="42"/>
    </location>
</feature>
<name>A0A1X2G9Y5_9FUNG</name>
<feature type="region of interest" description="Disordered" evidence="1">
    <location>
        <begin position="1"/>
        <end position="49"/>
    </location>
</feature>
<protein>
    <submittedName>
        <fullName evidence="2">Uncharacterized protein</fullName>
    </submittedName>
</protein>
<organism evidence="2 3">
    <name type="scientific">Hesseltinella vesiculosa</name>
    <dbReference type="NCBI Taxonomy" id="101127"/>
    <lineage>
        <taxon>Eukaryota</taxon>
        <taxon>Fungi</taxon>
        <taxon>Fungi incertae sedis</taxon>
        <taxon>Mucoromycota</taxon>
        <taxon>Mucoromycotina</taxon>
        <taxon>Mucoromycetes</taxon>
        <taxon>Mucorales</taxon>
        <taxon>Cunninghamellaceae</taxon>
        <taxon>Hesseltinella</taxon>
    </lineage>
</organism>
<accession>A0A1X2G9Y5</accession>